<proteinExistence type="predicted"/>
<evidence type="ECO:0000313" key="2">
    <source>
        <dbReference type="Proteomes" id="UP001231649"/>
    </source>
</evidence>
<organism evidence="1 2">
    <name type="scientific">Mythimna loreyi</name>
    <dbReference type="NCBI Taxonomy" id="667449"/>
    <lineage>
        <taxon>Eukaryota</taxon>
        <taxon>Metazoa</taxon>
        <taxon>Ecdysozoa</taxon>
        <taxon>Arthropoda</taxon>
        <taxon>Hexapoda</taxon>
        <taxon>Insecta</taxon>
        <taxon>Pterygota</taxon>
        <taxon>Neoptera</taxon>
        <taxon>Endopterygota</taxon>
        <taxon>Lepidoptera</taxon>
        <taxon>Glossata</taxon>
        <taxon>Ditrysia</taxon>
        <taxon>Noctuoidea</taxon>
        <taxon>Noctuidae</taxon>
        <taxon>Noctuinae</taxon>
        <taxon>Hadenini</taxon>
        <taxon>Mythimna</taxon>
    </lineage>
</organism>
<gene>
    <name evidence="1" type="ORF">PYW08_008258</name>
</gene>
<evidence type="ECO:0000313" key="1">
    <source>
        <dbReference type="EMBL" id="KAJ8712954.1"/>
    </source>
</evidence>
<sequence length="488" mass="56779">MSKRGTVLHGRAREIVCNVDKYFESEKQRHLGLVQQLRSVSVFPGPGTDRNNITLTREVYEIILETLQNTSRVAERVQIATGINKNTLTRIRHEQRDAQASCSKVTTPKKKPRRKSIVCDNFEITALHNIINSIYTVRKEIPTLKKIFATAKEDLGFPGSRTTLRRILVESLGYRFKKCQSNRLALIQRPNIKAWRAKYLRRIRQNDALGVNKKPVIYLDETWIHAHYTVKKCWQSNTIPGVKKNDSAGRRWIITHAGGENGFIDGALLMFKSKTKTGDYHDEMNGANFTKWINERLIPNLPKNAIIVMDNAPYHSMEASRAPNMNSRKAEMQLWLREKHIAYDECYTKAELYQIIKRHQPPKDYVIDKIFNAHEFEVLRLPPYNCDLNPIEYIWNLIKRRVADKNVRQLESEIERITLEAIASITKEDWVKEINHVKRIEQEYWQREIFEDDDNFRFVINTGESSSEEENSTDSCSEMSGVEVLDSD</sequence>
<keyword evidence="2" id="KW-1185">Reference proteome</keyword>
<name>A0ACC2QAV2_9NEOP</name>
<dbReference type="EMBL" id="CM056797">
    <property type="protein sequence ID" value="KAJ8712954.1"/>
    <property type="molecule type" value="Genomic_DNA"/>
</dbReference>
<protein>
    <submittedName>
        <fullName evidence="1">Uncharacterized protein</fullName>
    </submittedName>
</protein>
<reference evidence="1" key="1">
    <citation type="submission" date="2023-03" db="EMBL/GenBank/DDBJ databases">
        <title>Chromosome-level genomes of two armyworms, Mythimna separata and Mythimna loreyi, provide insights into the biosynthesis and reception of sex pheromones.</title>
        <authorList>
            <person name="Zhao H."/>
        </authorList>
    </citation>
    <scope>NUCLEOTIDE SEQUENCE</scope>
    <source>
        <strain evidence="1">BeijingLab</strain>
    </source>
</reference>
<comment type="caution">
    <text evidence="1">The sequence shown here is derived from an EMBL/GenBank/DDBJ whole genome shotgun (WGS) entry which is preliminary data.</text>
</comment>
<dbReference type="Proteomes" id="UP001231649">
    <property type="component" value="Chromosome 21"/>
</dbReference>
<accession>A0ACC2QAV2</accession>